<proteinExistence type="predicted"/>
<dbReference type="EMBL" id="KK117861">
    <property type="protein sequence ID" value="KFM71600.1"/>
    <property type="molecule type" value="Genomic_DNA"/>
</dbReference>
<dbReference type="AlphaFoldDB" id="A0A087U2L1"/>
<sequence>PEGLVKILSHLKLLDRKGNSPHLVNHALPWVRSDYYVGASFVFPNWLVVSFYSRFAASHVNLPLCKSNYYVAGSCVRVFCFPPA</sequence>
<feature type="non-terminal residue" evidence="1">
    <location>
        <position position="84"/>
    </location>
</feature>
<gene>
    <name evidence="1" type="ORF">X975_16195</name>
</gene>
<accession>A0A087U2L1</accession>
<organism evidence="1 2">
    <name type="scientific">Stegodyphus mimosarum</name>
    <name type="common">African social velvet spider</name>
    <dbReference type="NCBI Taxonomy" id="407821"/>
    <lineage>
        <taxon>Eukaryota</taxon>
        <taxon>Metazoa</taxon>
        <taxon>Ecdysozoa</taxon>
        <taxon>Arthropoda</taxon>
        <taxon>Chelicerata</taxon>
        <taxon>Arachnida</taxon>
        <taxon>Araneae</taxon>
        <taxon>Araneomorphae</taxon>
        <taxon>Entelegynae</taxon>
        <taxon>Eresoidea</taxon>
        <taxon>Eresidae</taxon>
        <taxon>Stegodyphus</taxon>
    </lineage>
</organism>
<reference evidence="1 2" key="1">
    <citation type="submission" date="2013-11" db="EMBL/GenBank/DDBJ databases">
        <title>Genome sequencing of Stegodyphus mimosarum.</title>
        <authorList>
            <person name="Bechsgaard J."/>
        </authorList>
    </citation>
    <scope>NUCLEOTIDE SEQUENCE [LARGE SCALE GENOMIC DNA]</scope>
</reference>
<evidence type="ECO:0000313" key="1">
    <source>
        <dbReference type="EMBL" id="KFM71600.1"/>
    </source>
</evidence>
<keyword evidence="2" id="KW-1185">Reference proteome</keyword>
<dbReference type="Proteomes" id="UP000054359">
    <property type="component" value="Unassembled WGS sequence"/>
</dbReference>
<evidence type="ECO:0000313" key="2">
    <source>
        <dbReference type="Proteomes" id="UP000054359"/>
    </source>
</evidence>
<protein>
    <submittedName>
        <fullName evidence="1">Uncharacterized protein</fullName>
    </submittedName>
</protein>
<feature type="non-terminal residue" evidence="1">
    <location>
        <position position="1"/>
    </location>
</feature>
<name>A0A087U2L1_STEMI</name>